<dbReference type="AlphaFoldDB" id="A0A8H3QD70"/>
<evidence type="ECO:0000313" key="2">
    <source>
        <dbReference type="Proteomes" id="UP000615446"/>
    </source>
</evidence>
<name>A0A8H3QD70_9GLOM</name>
<reference evidence="1" key="1">
    <citation type="submission" date="2019-10" db="EMBL/GenBank/DDBJ databases">
        <title>Conservation and host-specific expression of non-tandemly repeated heterogenous ribosome RNA gene in arbuscular mycorrhizal fungi.</title>
        <authorList>
            <person name="Maeda T."/>
            <person name="Kobayashi Y."/>
            <person name="Nakagawa T."/>
            <person name="Ezawa T."/>
            <person name="Yamaguchi K."/>
            <person name="Bino T."/>
            <person name="Nishimoto Y."/>
            <person name="Shigenobu S."/>
            <person name="Kawaguchi M."/>
        </authorList>
    </citation>
    <scope>NUCLEOTIDE SEQUENCE</scope>
    <source>
        <strain evidence="1">HR1</strain>
    </source>
</reference>
<sequence length="113" mass="13029">MHLQSFNRKQSKLDGEKFWFRLSNKFWRLESDSGTIKYQGLVIGLNQSRFNKMIEFKLIPQKTSTLLPASAMSSTTNRSGPDHPLSELIDEVPARLASESYYQHTPVRRIGNK</sequence>
<gene>
    <name evidence="1" type="ORF">RCL2_000376300</name>
</gene>
<organism evidence="1 2">
    <name type="scientific">Rhizophagus clarus</name>
    <dbReference type="NCBI Taxonomy" id="94130"/>
    <lineage>
        <taxon>Eukaryota</taxon>
        <taxon>Fungi</taxon>
        <taxon>Fungi incertae sedis</taxon>
        <taxon>Mucoromycota</taxon>
        <taxon>Glomeromycotina</taxon>
        <taxon>Glomeromycetes</taxon>
        <taxon>Glomerales</taxon>
        <taxon>Glomeraceae</taxon>
        <taxon>Rhizophagus</taxon>
    </lineage>
</organism>
<accession>A0A8H3QD70</accession>
<proteinExistence type="predicted"/>
<dbReference type="Proteomes" id="UP000615446">
    <property type="component" value="Unassembled WGS sequence"/>
</dbReference>
<dbReference type="EMBL" id="BLAL01000020">
    <property type="protein sequence ID" value="GES76355.1"/>
    <property type="molecule type" value="Genomic_DNA"/>
</dbReference>
<comment type="caution">
    <text evidence="1">The sequence shown here is derived from an EMBL/GenBank/DDBJ whole genome shotgun (WGS) entry which is preliminary data.</text>
</comment>
<evidence type="ECO:0000313" key="1">
    <source>
        <dbReference type="EMBL" id="GES76355.1"/>
    </source>
</evidence>
<protein>
    <submittedName>
        <fullName evidence="1">Uncharacterized protein</fullName>
    </submittedName>
</protein>